<evidence type="ECO:0000259" key="11">
    <source>
        <dbReference type="SMART" id="SM01097"/>
    </source>
</evidence>
<dbReference type="InterPro" id="IPR035686">
    <property type="entry name" value="CPSase_GATase1"/>
</dbReference>
<comment type="catalytic activity">
    <reaction evidence="8 10">
        <text>hydrogencarbonate + L-glutamine + 2 ATP + H2O = carbamoyl phosphate + L-glutamate + 2 ADP + phosphate + 2 H(+)</text>
        <dbReference type="Rhea" id="RHEA:18633"/>
        <dbReference type="ChEBI" id="CHEBI:15377"/>
        <dbReference type="ChEBI" id="CHEBI:15378"/>
        <dbReference type="ChEBI" id="CHEBI:17544"/>
        <dbReference type="ChEBI" id="CHEBI:29985"/>
        <dbReference type="ChEBI" id="CHEBI:30616"/>
        <dbReference type="ChEBI" id="CHEBI:43474"/>
        <dbReference type="ChEBI" id="CHEBI:58228"/>
        <dbReference type="ChEBI" id="CHEBI:58359"/>
        <dbReference type="ChEBI" id="CHEBI:456216"/>
        <dbReference type="EC" id="6.3.5.5"/>
    </reaction>
</comment>
<feature type="binding site" evidence="10">
    <location>
        <position position="274"/>
    </location>
    <ligand>
        <name>L-glutamine</name>
        <dbReference type="ChEBI" id="CHEBI:58359"/>
    </ligand>
</feature>
<dbReference type="NCBIfam" id="NF009475">
    <property type="entry name" value="PRK12838.1"/>
    <property type="match status" value="1"/>
</dbReference>
<dbReference type="PROSITE" id="PS51273">
    <property type="entry name" value="GATASE_TYPE_1"/>
    <property type="match status" value="1"/>
</dbReference>
<dbReference type="SUPFAM" id="SSF52021">
    <property type="entry name" value="Carbamoyl phosphate synthetase, small subunit N-terminal domain"/>
    <property type="match status" value="1"/>
</dbReference>
<comment type="catalytic activity">
    <reaction evidence="9 10">
        <text>L-glutamine + H2O = L-glutamate + NH4(+)</text>
        <dbReference type="Rhea" id="RHEA:15889"/>
        <dbReference type="ChEBI" id="CHEBI:15377"/>
        <dbReference type="ChEBI" id="CHEBI:28938"/>
        <dbReference type="ChEBI" id="CHEBI:29985"/>
        <dbReference type="ChEBI" id="CHEBI:58359"/>
    </reaction>
</comment>
<keyword evidence="10" id="KW-0665">Pyrimidine biosynthesis</keyword>
<dbReference type="GO" id="GO:0005524">
    <property type="term" value="F:ATP binding"/>
    <property type="evidence" value="ECO:0007669"/>
    <property type="project" value="UniProtKB-UniRule"/>
</dbReference>
<comment type="similarity">
    <text evidence="2 10">Belongs to the CarA family.</text>
</comment>
<gene>
    <name evidence="10 12" type="primary">carA</name>
</gene>
<evidence type="ECO:0000256" key="8">
    <source>
        <dbReference type="ARBA" id="ARBA00048816"/>
    </source>
</evidence>
<comment type="subunit">
    <text evidence="10">Composed of two chains; the small (or glutamine) chain promotes the hydrolysis of glutamine to ammonia, which is used by the large (or ammonia) chain to synthesize carbamoyl phosphate. Tetramer of heterodimers (alpha,beta)4.</text>
</comment>
<keyword evidence="5 10" id="KW-0067">ATP-binding</keyword>
<comment type="function">
    <text evidence="10">Small subunit of the glutamine-dependent carbamoyl phosphate synthetase (CPSase). CPSase catalyzes the formation of carbamoyl phosphate from the ammonia moiety of glutamine, carbonate, and phosphate donated by ATP, constituting the first step of 2 biosynthetic pathways, one leading to arginine and/or urea and the other to pyrimidine nucleotides. The small subunit (glutamine amidotransferase) binds and cleaves glutamine to supply the large subunit with the substrate ammonia.</text>
</comment>
<feature type="binding site" evidence="10">
    <location>
        <position position="312"/>
    </location>
    <ligand>
        <name>L-glutamine</name>
        <dbReference type="ChEBI" id="CHEBI:58359"/>
    </ligand>
</feature>
<name>A0A4D6WZ97_9FLOR</name>
<evidence type="ECO:0000256" key="6">
    <source>
        <dbReference type="ARBA" id="ARBA00022962"/>
    </source>
</evidence>
<feature type="domain" description="Carbamoyl-phosphate synthase small subunit N-terminal" evidence="11">
    <location>
        <begin position="3"/>
        <end position="133"/>
    </location>
</feature>
<evidence type="ECO:0000313" key="12">
    <source>
        <dbReference type="EMBL" id="QCI08482.1"/>
    </source>
</evidence>
<evidence type="ECO:0000256" key="5">
    <source>
        <dbReference type="ARBA" id="ARBA00022840"/>
    </source>
</evidence>
<dbReference type="SUPFAM" id="SSF52317">
    <property type="entry name" value="Class I glutamine amidotransferase-like"/>
    <property type="match status" value="1"/>
</dbReference>
<feature type="binding site" evidence="10">
    <location>
        <position position="47"/>
    </location>
    <ligand>
        <name>L-glutamine</name>
        <dbReference type="ChEBI" id="CHEBI:58359"/>
    </ligand>
</feature>
<dbReference type="NCBIfam" id="TIGR01368">
    <property type="entry name" value="CPSaseIIsmall"/>
    <property type="match status" value="1"/>
</dbReference>
<dbReference type="Gene3D" id="3.50.30.20">
    <property type="entry name" value="Carbamoyl-phosphate synthase small subunit, N-terminal domain"/>
    <property type="match status" value="1"/>
</dbReference>
<reference evidence="12" key="1">
    <citation type="journal article" date="2019" name="Mol. Phylogenet. Evol.">
        <title>Morphological evolution and classification of the red algal order Ceramiales inferred using plastid phylogenomics.</title>
        <authorList>
            <person name="Diaz-Tapia P."/>
            <person name="Pasella M.M."/>
            <person name="Verbruggen H."/>
            <person name="Maggs C.A."/>
        </authorList>
    </citation>
    <scope>NUCLEOTIDE SEQUENCE</scope>
    <source>
        <strain evidence="12">PD2951</strain>
    </source>
</reference>
<evidence type="ECO:0000256" key="3">
    <source>
        <dbReference type="ARBA" id="ARBA00022598"/>
    </source>
</evidence>
<comment type="subunit">
    <text evidence="7">Heterodimer composed of 2 chains; the small (or glutamine) chain promotes the hydrolysis of glutamine to ammonia, which is used by the large (or ammonia) chain to synthesize carbamoyl phosphate.</text>
</comment>
<evidence type="ECO:0000256" key="9">
    <source>
        <dbReference type="ARBA" id="ARBA00049285"/>
    </source>
</evidence>
<feature type="active site" description="Nucleophile" evidence="10">
    <location>
        <position position="270"/>
    </location>
</feature>
<reference evidence="12" key="2">
    <citation type="submission" date="2019-04" db="EMBL/GenBank/DDBJ databases">
        <authorList>
            <person name="Pasella M."/>
        </authorList>
    </citation>
    <scope>NUCLEOTIDE SEQUENCE</scope>
    <source>
        <strain evidence="12">PD2951</strain>
    </source>
</reference>
<feature type="active site" evidence="10">
    <location>
        <position position="355"/>
    </location>
</feature>
<dbReference type="GO" id="GO:0006526">
    <property type="term" value="P:L-arginine biosynthetic process"/>
    <property type="evidence" value="ECO:0007669"/>
    <property type="project" value="UniProtKB-UniRule"/>
</dbReference>
<evidence type="ECO:0000256" key="1">
    <source>
        <dbReference type="ARBA" id="ARBA00005077"/>
    </source>
</evidence>
<dbReference type="GO" id="GO:0004088">
    <property type="term" value="F:carbamoyl-phosphate synthase (glutamine-hydrolyzing) activity"/>
    <property type="evidence" value="ECO:0007669"/>
    <property type="project" value="UniProtKB-UniRule"/>
</dbReference>
<dbReference type="SMART" id="SM01097">
    <property type="entry name" value="CPSase_sm_chain"/>
    <property type="match status" value="1"/>
</dbReference>
<dbReference type="EC" id="6.3.5.5" evidence="10"/>
<dbReference type="PRINTS" id="PR00099">
    <property type="entry name" value="CPSGATASE"/>
</dbReference>
<keyword evidence="10" id="KW-0055">Arginine biosynthesis</keyword>
<feature type="binding site" evidence="10">
    <location>
        <position position="313"/>
    </location>
    <ligand>
        <name>L-glutamine</name>
        <dbReference type="ChEBI" id="CHEBI:58359"/>
    </ligand>
</feature>
<dbReference type="GO" id="GO:0044205">
    <property type="term" value="P:'de novo' UMP biosynthetic process"/>
    <property type="evidence" value="ECO:0007669"/>
    <property type="project" value="UniProtKB-UniRule"/>
</dbReference>
<dbReference type="InterPro" id="IPR006274">
    <property type="entry name" value="CarbamoylP_synth_ssu"/>
</dbReference>
<dbReference type="GO" id="GO:0004359">
    <property type="term" value="F:glutaminase activity"/>
    <property type="evidence" value="ECO:0007669"/>
    <property type="project" value="RHEA"/>
</dbReference>
<accession>A0A4D6WZ97</accession>
<dbReference type="InterPro" id="IPR017926">
    <property type="entry name" value="GATASE"/>
</dbReference>
<dbReference type="CDD" id="cd01744">
    <property type="entry name" value="GATase1_CPSase"/>
    <property type="match status" value="1"/>
</dbReference>
<dbReference type="Pfam" id="PF00988">
    <property type="entry name" value="CPSase_sm_chain"/>
    <property type="match status" value="1"/>
</dbReference>
<sequence>MFYPSCLYLNDRVVYKGWSFFDCFISRGEVVFNTGMTGYQEVITDPSYSGQIVIFTYPEIGNTGLNGFDNESNIISVKGIIAKKLCFDSSNWRSDILLKDYIIKKQIPHIFGIDTRSLVKYIRSHGVMNACMISKSYLTKFLDLSLTRNIDFVKRVTTKQSYYIHSLNLRQQILHYFDQYNNNIGQYKNINLNIVVLDFGIKFNMINRLLFYNCNVNILPATSTYEEIRSFYPDGILLSNGPGDPSLLDYAINTVQKLILFSNIPIFGICMGHQILSLALDANTFKLKFGHRGLNHPVGINQQSKITSQNHGFSVCFDSINNLCDTCHILEMNLNDHTIAGMCMNNKPIFSVQYHPEASPGPRDADYLFNLFIKLITVFKGLKNLRTI</sequence>
<dbReference type="AlphaFoldDB" id="A0A4D6WZ97"/>
<keyword evidence="12" id="KW-0934">Plastid</keyword>
<feature type="binding site" evidence="10">
    <location>
        <position position="241"/>
    </location>
    <ligand>
        <name>L-glutamine</name>
        <dbReference type="ChEBI" id="CHEBI:58359"/>
    </ligand>
</feature>
<protein>
    <recommendedName>
        <fullName evidence="10">Carbamoyl phosphate synthase small chain</fullName>
        <ecNumber evidence="10">6.3.5.5</ecNumber>
    </recommendedName>
    <alternativeName>
        <fullName evidence="10">Carbamoyl phosphate synthetase glutamine chain</fullName>
    </alternativeName>
</protein>
<dbReference type="PRINTS" id="PR00097">
    <property type="entry name" value="ANTSNTHASEII"/>
</dbReference>
<dbReference type="GO" id="GO:0006541">
    <property type="term" value="P:glutamine metabolic process"/>
    <property type="evidence" value="ECO:0007669"/>
    <property type="project" value="InterPro"/>
</dbReference>
<evidence type="ECO:0000256" key="10">
    <source>
        <dbReference type="HAMAP-Rule" id="MF_01209"/>
    </source>
</evidence>
<dbReference type="EMBL" id="MK814735">
    <property type="protein sequence ID" value="QCI08482.1"/>
    <property type="molecule type" value="Genomic_DNA"/>
</dbReference>
<keyword evidence="6 10" id="KW-0315">Glutamine amidotransferase</keyword>
<feature type="binding site" evidence="10">
    <location>
        <position position="243"/>
    </location>
    <ligand>
        <name>L-glutamine</name>
        <dbReference type="ChEBI" id="CHEBI:58359"/>
    </ligand>
</feature>
<evidence type="ECO:0000256" key="2">
    <source>
        <dbReference type="ARBA" id="ARBA00007800"/>
    </source>
</evidence>
<dbReference type="GO" id="GO:0006207">
    <property type="term" value="P:'de novo' pyrimidine nucleobase biosynthetic process"/>
    <property type="evidence" value="ECO:0007669"/>
    <property type="project" value="InterPro"/>
</dbReference>
<dbReference type="PANTHER" id="PTHR43418:SF7">
    <property type="entry name" value="CARBAMOYL-PHOSPHATE SYNTHASE SMALL CHAIN"/>
    <property type="match status" value="1"/>
</dbReference>
<dbReference type="UniPathway" id="UPA00068">
    <property type="reaction ID" value="UER00171"/>
</dbReference>
<comment type="pathway">
    <text evidence="10">Pyrimidine metabolism; UMP biosynthesis via de novo pathway; (S)-dihydroorotate from bicarbonate: step 1/3.</text>
</comment>
<dbReference type="InterPro" id="IPR029062">
    <property type="entry name" value="Class_I_gatase-like"/>
</dbReference>
<dbReference type="PRINTS" id="PR00096">
    <property type="entry name" value="GATASE"/>
</dbReference>
<feature type="region of interest" description="CPSase" evidence="10">
    <location>
        <begin position="1"/>
        <end position="192"/>
    </location>
</feature>
<feature type="binding site" evidence="10">
    <location>
        <position position="271"/>
    </location>
    <ligand>
        <name>L-glutamine</name>
        <dbReference type="ChEBI" id="CHEBI:58359"/>
    </ligand>
</feature>
<evidence type="ECO:0000256" key="7">
    <source>
        <dbReference type="ARBA" id="ARBA00044031"/>
    </source>
</evidence>
<feature type="active site" evidence="10">
    <location>
        <position position="357"/>
    </location>
</feature>
<dbReference type="Gene3D" id="3.40.50.880">
    <property type="match status" value="1"/>
</dbReference>
<dbReference type="UniPathway" id="UPA00070">
    <property type="reaction ID" value="UER00115"/>
</dbReference>
<evidence type="ECO:0000256" key="4">
    <source>
        <dbReference type="ARBA" id="ARBA00022741"/>
    </source>
</evidence>
<dbReference type="PANTHER" id="PTHR43418">
    <property type="entry name" value="MULTIFUNCTIONAL TRYPTOPHAN BIOSYNTHESIS PROTEIN-RELATED"/>
    <property type="match status" value="1"/>
</dbReference>
<keyword evidence="4 10" id="KW-0547">Nucleotide-binding</keyword>
<dbReference type="InterPro" id="IPR002474">
    <property type="entry name" value="CarbamoylP_synth_ssu_N"/>
</dbReference>
<feature type="binding site" evidence="10">
    <location>
        <position position="310"/>
    </location>
    <ligand>
        <name>L-glutamine</name>
        <dbReference type="ChEBI" id="CHEBI:58359"/>
    </ligand>
</feature>
<proteinExistence type="inferred from homology"/>
<keyword evidence="3 10" id="KW-0436">Ligase</keyword>
<comment type="pathway">
    <text evidence="1 10">Amino-acid biosynthesis; L-arginine biosynthesis; carbamoyl phosphate from bicarbonate: step 1/1.</text>
</comment>
<dbReference type="InterPro" id="IPR050472">
    <property type="entry name" value="Anth_synth/Amidotransfase"/>
</dbReference>
<organism evidence="12">
    <name type="scientific">Spermothamnion repens</name>
    <dbReference type="NCBI Taxonomy" id="31383"/>
    <lineage>
        <taxon>Eukaryota</taxon>
        <taxon>Rhodophyta</taxon>
        <taxon>Florideophyceae</taxon>
        <taxon>Rhodymeniophycidae</taxon>
        <taxon>Ceramiales</taxon>
        <taxon>Ceramiaceae</taxon>
        <taxon>Spermothamnion</taxon>
    </lineage>
</organism>
<dbReference type="HAMAP" id="MF_01209">
    <property type="entry name" value="CPSase_S_chain"/>
    <property type="match status" value="1"/>
</dbReference>
<dbReference type="InterPro" id="IPR036480">
    <property type="entry name" value="CarbP_synth_ssu_N_sf"/>
</dbReference>
<geneLocation type="plastid" evidence="12"/>
<keyword evidence="10" id="KW-0028">Amino-acid biosynthesis</keyword>
<dbReference type="Pfam" id="PF00117">
    <property type="entry name" value="GATase"/>
    <property type="match status" value="1"/>
</dbReference>